<dbReference type="Gene3D" id="3.20.20.370">
    <property type="entry name" value="Glycoside hydrolase/deacetylase"/>
    <property type="match status" value="1"/>
</dbReference>
<dbReference type="NCBIfam" id="TIGR02884">
    <property type="entry name" value="spore_pdaA"/>
    <property type="match status" value="1"/>
</dbReference>
<dbReference type="RefSeq" id="WP_110936982.1">
    <property type="nucleotide sequence ID" value="NZ_KZ614146.1"/>
</dbReference>
<proteinExistence type="predicted"/>
<evidence type="ECO:0000313" key="2">
    <source>
        <dbReference type="EMBL" id="RKL66150.1"/>
    </source>
</evidence>
<dbReference type="InterPro" id="IPR011330">
    <property type="entry name" value="Glyco_hydro/deAcase_b/a-brl"/>
</dbReference>
<reference evidence="2 3" key="1">
    <citation type="submission" date="2017-10" db="EMBL/GenBank/DDBJ databases">
        <title>Bacillus sp. nov., a halophilic bacterium isolated from a Keqin Lake.</title>
        <authorList>
            <person name="Wang H."/>
        </authorList>
    </citation>
    <scope>NUCLEOTIDE SEQUENCE [LARGE SCALE GENOMIC DNA]</scope>
    <source>
        <strain evidence="2 3">KCTC 13187</strain>
    </source>
</reference>
<dbReference type="SUPFAM" id="SSF88713">
    <property type="entry name" value="Glycoside hydrolase/deacetylase"/>
    <property type="match status" value="1"/>
</dbReference>
<evidence type="ECO:0000259" key="1">
    <source>
        <dbReference type="PROSITE" id="PS51677"/>
    </source>
</evidence>
<dbReference type="InterPro" id="IPR050248">
    <property type="entry name" value="Polysacc_deacetylase_ArnD"/>
</dbReference>
<dbReference type="Proteomes" id="UP000281498">
    <property type="component" value="Unassembled WGS sequence"/>
</dbReference>
<dbReference type="GO" id="GO:0005975">
    <property type="term" value="P:carbohydrate metabolic process"/>
    <property type="evidence" value="ECO:0007669"/>
    <property type="project" value="InterPro"/>
</dbReference>
<dbReference type="PANTHER" id="PTHR10587:SF78">
    <property type="entry name" value="PEPTIDOGLYCAN-N-ACETYLMURAMIC ACID DEACETYLASE PDAA"/>
    <property type="match status" value="1"/>
</dbReference>
<dbReference type="Pfam" id="PF01522">
    <property type="entry name" value="Polysacc_deac_1"/>
    <property type="match status" value="1"/>
</dbReference>
<organism evidence="2 3">
    <name type="scientific">Salipaludibacillus neizhouensis</name>
    <dbReference type="NCBI Taxonomy" id="885475"/>
    <lineage>
        <taxon>Bacteria</taxon>
        <taxon>Bacillati</taxon>
        <taxon>Bacillota</taxon>
        <taxon>Bacilli</taxon>
        <taxon>Bacillales</taxon>
        <taxon>Bacillaceae</taxon>
    </lineage>
</organism>
<sequence>MGKKILFILIVGVLFALQPMNNIEVFAEELSKKEYHWNFNPSKNNEPASTEPYFQELLEKYGGFYLGDTTQKELFITFDNGYENGYTSDILDILKEKEVPAAFFVTGHYMNEEPELINRMVDEGHIVGNHSNHHPSLPSISEERLERELNYIKDFYKEITGQEDMIYLRPPRGTFSEWTLAKTQEMGYTNVFWSFAYVDWETGNQKGADYAYDKIMSRIHPGSVLLLHSVSSDNAGALSRVIDDLKEEGYTFKSLNEVSFRDQVPFNKDKDKGN</sequence>
<dbReference type="GO" id="GO:0016810">
    <property type="term" value="F:hydrolase activity, acting on carbon-nitrogen (but not peptide) bonds"/>
    <property type="evidence" value="ECO:0007669"/>
    <property type="project" value="InterPro"/>
</dbReference>
<accession>A0A3A9K5L1</accession>
<keyword evidence="3" id="KW-1185">Reference proteome</keyword>
<feature type="domain" description="NodB homology" evidence="1">
    <location>
        <begin position="72"/>
        <end position="253"/>
    </location>
</feature>
<protein>
    <submittedName>
        <fullName evidence="2">Delta-lactam-biosynthetic de-N-acetylase</fullName>
    </submittedName>
</protein>
<dbReference type="GO" id="GO:0016020">
    <property type="term" value="C:membrane"/>
    <property type="evidence" value="ECO:0007669"/>
    <property type="project" value="TreeGrafter"/>
</dbReference>
<dbReference type="OrthoDB" id="9812065at2"/>
<dbReference type="AlphaFoldDB" id="A0A3A9K5L1"/>
<dbReference type="PROSITE" id="PS51677">
    <property type="entry name" value="NODB"/>
    <property type="match status" value="1"/>
</dbReference>
<gene>
    <name evidence="2" type="primary">pdaA</name>
    <name evidence="2" type="ORF">CR203_16460</name>
</gene>
<evidence type="ECO:0000313" key="3">
    <source>
        <dbReference type="Proteomes" id="UP000281498"/>
    </source>
</evidence>
<dbReference type="PANTHER" id="PTHR10587">
    <property type="entry name" value="GLYCOSYL TRANSFERASE-RELATED"/>
    <property type="match status" value="1"/>
</dbReference>
<comment type="caution">
    <text evidence="2">The sequence shown here is derived from an EMBL/GenBank/DDBJ whole genome shotgun (WGS) entry which is preliminary data.</text>
</comment>
<dbReference type="EMBL" id="PDOE01000008">
    <property type="protein sequence ID" value="RKL66150.1"/>
    <property type="molecule type" value="Genomic_DNA"/>
</dbReference>
<dbReference type="InterPro" id="IPR002509">
    <property type="entry name" value="NODB_dom"/>
</dbReference>
<dbReference type="CDD" id="cd10948">
    <property type="entry name" value="CE4_BsPdaA_like"/>
    <property type="match status" value="1"/>
</dbReference>
<name>A0A3A9K5L1_9BACI</name>
<dbReference type="InterPro" id="IPR014235">
    <property type="entry name" value="Spore_PdaA"/>
</dbReference>